<keyword evidence="1" id="KW-0472">Membrane</keyword>
<dbReference type="EMBL" id="FZOJ01000024">
    <property type="protein sequence ID" value="SNS85431.1"/>
    <property type="molecule type" value="Genomic_DNA"/>
</dbReference>
<proteinExistence type="predicted"/>
<dbReference type="OrthoDB" id="1954581at2"/>
<feature type="transmembrane region" description="Helical" evidence="1">
    <location>
        <begin position="6"/>
        <end position="23"/>
    </location>
</feature>
<keyword evidence="3" id="KW-1185">Reference proteome</keyword>
<protein>
    <submittedName>
        <fullName evidence="2">Uncharacterized protein</fullName>
    </submittedName>
</protein>
<keyword evidence="1" id="KW-0812">Transmembrane</keyword>
<evidence type="ECO:0000313" key="2">
    <source>
        <dbReference type="EMBL" id="SNS85431.1"/>
    </source>
</evidence>
<feature type="transmembrane region" description="Helical" evidence="1">
    <location>
        <begin position="54"/>
        <end position="71"/>
    </location>
</feature>
<evidence type="ECO:0000256" key="1">
    <source>
        <dbReference type="SAM" id="Phobius"/>
    </source>
</evidence>
<reference evidence="2 3" key="1">
    <citation type="submission" date="2017-06" db="EMBL/GenBank/DDBJ databases">
        <authorList>
            <person name="Kim H.J."/>
            <person name="Triplett B.A."/>
        </authorList>
    </citation>
    <scope>NUCLEOTIDE SEQUENCE [LARGE SCALE GENOMIC DNA]</scope>
    <source>
        <strain evidence="2 3">SCA</strain>
    </source>
</reference>
<feature type="transmembrane region" description="Helical" evidence="1">
    <location>
        <begin position="157"/>
        <end position="180"/>
    </location>
</feature>
<keyword evidence="1" id="KW-1133">Transmembrane helix</keyword>
<sequence>MLFSYMLVGAIFILIGLILLTRKKFMVSKMYDASLITLIWISGIRFRAIDSMSYYHYIISIGMIIFFWVTFRGKYTLYNVNKEMVSAALTSILKEKNIAYKKIDDSFVLEDNDNKSISYNQSLNTVEIDLKHIKNLPFYEEIKQGLINKIKEIDKRLFPFIGIGHVLFGIVVIVVVQNFLK</sequence>
<dbReference type="Proteomes" id="UP000198304">
    <property type="component" value="Unassembled WGS sequence"/>
</dbReference>
<dbReference type="AlphaFoldDB" id="A0A239HW09"/>
<organism evidence="2 3">
    <name type="scientific">Anaerovirgula multivorans</name>
    <dbReference type="NCBI Taxonomy" id="312168"/>
    <lineage>
        <taxon>Bacteria</taxon>
        <taxon>Bacillati</taxon>
        <taxon>Bacillota</taxon>
        <taxon>Clostridia</taxon>
        <taxon>Peptostreptococcales</taxon>
        <taxon>Natronincolaceae</taxon>
        <taxon>Anaerovirgula</taxon>
    </lineage>
</organism>
<gene>
    <name evidence="2" type="ORF">SAMN05446037_102424</name>
</gene>
<accession>A0A239HW09</accession>
<evidence type="ECO:0000313" key="3">
    <source>
        <dbReference type="Proteomes" id="UP000198304"/>
    </source>
</evidence>
<dbReference type="RefSeq" id="WP_089284363.1">
    <property type="nucleotide sequence ID" value="NZ_FZOJ01000024.1"/>
</dbReference>
<name>A0A239HW09_9FIRM</name>